<feature type="non-terminal residue" evidence="1">
    <location>
        <position position="67"/>
    </location>
</feature>
<dbReference type="EMBL" id="AJWZ01000986">
    <property type="protein sequence ID" value="EKC75181.1"/>
    <property type="molecule type" value="Genomic_DNA"/>
</dbReference>
<accession>K1UUA6</accession>
<dbReference type="AlphaFoldDB" id="K1UUA6"/>
<keyword evidence="1" id="KW-0808">Transferase</keyword>
<sequence>MLKSGKLDIFPDKREKHFQILEDESEHLLSLTNKVLTLSKLENAQLRLWKKEIQLRPMLEDLIEKYT</sequence>
<name>K1UUA6_9ZZZZ</name>
<organism evidence="1">
    <name type="scientific">human gut metagenome</name>
    <dbReference type="NCBI Taxonomy" id="408170"/>
    <lineage>
        <taxon>unclassified sequences</taxon>
        <taxon>metagenomes</taxon>
        <taxon>organismal metagenomes</taxon>
    </lineage>
</organism>
<reference evidence="1" key="1">
    <citation type="journal article" date="2013" name="Environ. Microbiol.">
        <title>Microbiota from the distal guts of lean and obese adolescents exhibit partial functional redundancy besides clear differences in community structure.</title>
        <authorList>
            <person name="Ferrer M."/>
            <person name="Ruiz A."/>
            <person name="Lanza F."/>
            <person name="Haange S.B."/>
            <person name="Oberbach A."/>
            <person name="Till H."/>
            <person name="Bargiela R."/>
            <person name="Campoy C."/>
            <person name="Segura M.T."/>
            <person name="Richter M."/>
            <person name="von Bergen M."/>
            <person name="Seifert J."/>
            <person name="Suarez A."/>
        </authorList>
    </citation>
    <scope>NUCLEOTIDE SEQUENCE</scope>
</reference>
<dbReference type="GO" id="GO:0016301">
    <property type="term" value="F:kinase activity"/>
    <property type="evidence" value="ECO:0007669"/>
    <property type="project" value="UniProtKB-KW"/>
</dbReference>
<gene>
    <name evidence="1" type="ORF">OBE_01482</name>
</gene>
<comment type="caution">
    <text evidence="1">The sequence shown here is derived from an EMBL/GenBank/DDBJ whole genome shotgun (WGS) entry which is preliminary data.</text>
</comment>
<keyword evidence="1" id="KW-0418">Kinase</keyword>
<protein>
    <submittedName>
        <fullName evidence="1">Two-component system sensor histidine kinase</fullName>
    </submittedName>
</protein>
<dbReference type="Gene3D" id="1.10.287.130">
    <property type="match status" value="1"/>
</dbReference>
<proteinExistence type="predicted"/>
<evidence type="ECO:0000313" key="1">
    <source>
        <dbReference type="EMBL" id="EKC75181.1"/>
    </source>
</evidence>